<evidence type="ECO:0008006" key="4">
    <source>
        <dbReference type="Google" id="ProtNLM"/>
    </source>
</evidence>
<proteinExistence type="predicted"/>
<dbReference type="Proteomes" id="UP000886885">
    <property type="component" value="Chromosome 7D"/>
</dbReference>
<dbReference type="OrthoDB" id="856505at2759"/>
<name>A0A8X8CLE6_POPTO</name>
<evidence type="ECO:0000313" key="2">
    <source>
        <dbReference type="EMBL" id="KAG6767271.1"/>
    </source>
</evidence>
<accession>A0A8X8CLE6</accession>
<evidence type="ECO:0000313" key="3">
    <source>
        <dbReference type="Proteomes" id="UP000886885"/>
    </source>
</evidence>
<reference evidence="2" key="1">
    <citation type="journal article" date="2020" name="bioRxiv">
        <title>Hybrid origin of Populus tomentosa Carr. identified through genome sequencing and phylogenomic analysis.</title>
        <authorList>
            <person name="An X."/>
            <person name="Gao K."/>
            <person name="Chen Z."/>
            <person name="Li J."/>
            <person name="Yang X."/>
            <person name="Yang X."/>
            <person name="Zhou J."/>
            <person name="Guo T."/>
            <person name="Zhao T."/>
            <person name="Huang S."/>
            <person name="Miao D."/>
            <person name="Khan W.U."/>
            <person name="Rao P."/>
            <person name="Ye M."/>
            <person name="Lei B."/>
            <person name="Liao W."/>
            <person name="Wang J."/>
            <person name="Ji L."/>
            <person name="Li Y."/>
            <person name="Guo B."/>
            <person name="Mustafa N.S."/>
            <person name="Li S."/>
            <person name="Yun Q."/>
            <person name="Keller S.R."/>
            <person name="Mao J."/>
            <person name="Zhang R."/>
            <person name="Strauss S.H."/>
        </authorList>
    </citation>
    <scope>NUCLEOTIDE SEQUENCE</scope>
    <source>
        <strain evidence="2">GM15</strain>
        <tissue evidence="2">Leaf</tissue>
    </source>
</reference>
<feature type="region of interest" description="Disordered" evidence="1">
    <location>
        <begin position="1"/>
        <end position="25"/>
    </location>
</feature>
<organism evidence="2 3">
    <name type="scientific">Populus tomentosa</name>
    <name type="common">Chinese white poplar</name>
    <dbReference type="NCBI Taxonomy" id="118781"/>
    <lineage>
        <taxon>Eukaryota</taxon>
        <taxon>Viridiplantae</taxon>
        <taxon>Streptophyta</taxon>
        <taxon>Embryophyta</taxon>
        <taxon>Tracheophyta</taxon>
        <taxon>Spermatophyta</taxon>
        <taxon>Magnoliopsida</taxon>
        <taxon>eudicotyledons</taxon>
        <taxon>Gunneridae</taxon>
        <taxon>Pentapetalae</taxon>
        <taxon>rosids</taxon>
        <taxon>fabids</taxon>
        <taxon>Malpighiales</taxon>
        <taxon>Salicaceae</taxon>
        <taxon>Saliceae</taxon>
        <taxon>Populus</taxon>
    </lineage>
</organism>
<protein>
    <recommendedName>
        <fullName evidence="4">ARM repeat superfamily protein</fullName>
    </recommendedName>
</protein>
<gene>
    <name evidence="2" type="ORF">POTOM_028467</name>
</gene>
<comment type="caution">
    <text evidence="2">The sequence shown here is derived from an EMBL/GenBank/DDBJ whole genome shotgun (WGS) entry which is preliminary data.</text>
</comment>
<dbReference type="AlphaFoldDB" id="A0A8X8CLE6"/>
<evidence type="ECO:0000256" key="1">
    <source>
        <dbReference type="SAM" id="MobiDB-lite"/>
    </source>
</evidence>
<keyword evidence="3" id="KW-1185">Reference proteome</keyword>
<feature type="compositionally biased region" description="Pro residues" evidence="1">
    <location>
        <begin position="1"/>
        <end position="11"/>
    </location>
</feature>
<sequence length="481" mass="54781">MASTSPEPPSTPEESGPLTPPLSPSSTEILETAAQHALNSEDPSFLIAVLNELDLPVLTYRSRMIMNHLIQYHPIPLCHRLSKIIFSPRDTITKVTSAVALELFKSFFSDDSWGEFIKPLLLDLKRDDYAVEIIPIINELVSHFNPHYIPENDWPGFTTAVCDNLDSDKEEVLEFVLSVINRLLADGAEKILELSLETLCDKLKKILRSSDVSLKVKEAAVEASFGCILRLKNAVNDEFLQDLLRKVMNTVFFNVLYILYRIMKSPEATQIRDVLEFARHIDLSLDVIPLLGVSVILLSQMVVRIIKSHRSQREFSTALSLWKQFDTIFMLPVIRIVVNFMLEVPAEFSMLNFARNANFMIGRFLLVRKISPWVFSTWLSHLPIKNNLLEAKIAHDLLCSIVEISEDELIRQEFAYLPKIIAAFAEILWADDETLATEETVNRVIKQLRDFKSRLPSNIWSSILSTLEPSRQNVLQLSMSS</sequence>
<dbReference type="EMBL" id="JAAWWB010000014">
    <property type="protein sequence ID" value="KAG6767271.1"/>
    <property type="molecule type" value="Genomic_DNA"/>
</dbReference>